<dbReference type="SUPFAM" id="SSF103473">
    <property type="entry name" value="MFS general substrate transporter"/>
    <property type="match status" value="1"/>
</dbReference>
<dbReference type="InterPro" id="IPR036259">
    <property type="entry name" value="MFS_trans_sf"/>
</dbReference>
<reference evidence="2" key="1">
    <citation type="submission" date="2021-01" db="EMBL/GenBank/DDBJ databases">
        <authorList>
            <person name="Corre E."/>
            <person name="Pelletier E."/>
            <person name="Niang G."/>
            <person name="Scheremetjew M."/>
            <person name="Finn R."/>
            <person name="Kale V."/>
            <person name="Holt S."/>
            <person name="Cochrane G."/>
            <person name="Meng A."/>
            <person name="Brown T."/>
            <person name="Cohen L."/>
        </authorList>
    </citation>
    <scope>NUCLEOTIDE SEQUENCE</scope>
    <source>
        <strain evidence="2">UTEX LB 985</strain>
    </source>
</reference>
<dbReference type="EMBL" id="HBGU01010320">
    <property type="protein sequence ID" value="CAD9413214.1"/>
    <property type="molecule type" value="Transcribed_RNA"/>
</dbReference>
<sequence>MLDDAHVDNMTDGDHLLHHVLRILKPGGGKKAEIVDGHIGGREIAVGITCFVACVFLYFYLTYLETFKVVIANADDYERAAELHRKMEQEMPSFAEARAAIANHSREGQDHVAKYVARNLVPELKHKLLAWRSSAKQAVPELSARLVHLERDREEEMQIKGLQPRPPMSRLQLSFSALVVAVGSMQLSIVLPSLWTQVQQVAGETTLSPTRLLLLTFVLHAVSALVAKQASTVLAGRIGFGPLLNVLANLGAIGGVGYAIAPSRDLVGSAGPFVLLASLTCACSCRPNPSSIPTQPVRGLRCP</sequence>
<organism evidence="2">
    <name type="scientific">Haptolina brevifila</name>
    <dbReference type="NCBI Taxonomy" id="156173"/>
    <lineage>
        <taxon>Eukaryota</taxon>
        <taxon>Haptista</taxon>
        <taxon>Haptophyta</taxon>
        <taxon>Prymnesiophyceae</taxon>
        <taxon>Prymnesiales</taxon>
        <taxon>Prymnesiaceae</taxon>
        <taxon>Haptolina</taxon>
    </lineage>
</organism>
<proteinExistence type="predicted"/>
<protein>
    <submittedName>
        <fullName evidence="2">Uncharacterized protein</fullName>
    </submittedName>
</protein>
<keyword evidence="1" id="KW-0472">Membrane</keyword>
<keyword evidence="1" id="KW-0812">Transmembrane</keyword>
<accession>A0A7S2C1N6</accession>
<evidence type="ECO:0000256" key="1">
    <source>
        <dbReference type="SAM" id="Phobius"/>
    </source>
</evidence>
<name>A0A7S2C1N6_9EUKA</name>
<keyword evidence="1" id="KW-1133">Transmembrane helix</keyword>
<evidence type="ECO:0000313" key="2">
    <source>
        <dbReference type="EMBL" id="CAD9413214.1"/>
    </source>
</evidence>
<feature type="transmembrane region" description="Helical" evidence="1">
    <location>
        <begin position="173"/>
        <end position="195"/>
    </location>
</feature>
<dbReference type="AlphaFoldDB" id="A0A7S2C1N6"/>
<feature type="transmembrane region" description="Helical" evidence="1">
    <location>
        <begin position="44"/>
        <end position="61"/>
    </location>
</feature>
<gene>
    <name evidence="2" type="ORF">CBRE1094_LOCUS5724</name>
</gene>
<feature type="transmembrane region" description="Helical" evidence="1">
    <location>
        <begin position="239"/>
        <end position="260"/>
    </location>
</feature>
<feature type="transmembrane region" description="Helical" evidence="1">
    <location>
        <begin position="207"/>
        <end position="227"/>
    </location>
</feature>